<sequence length="918" mass="103673">MDYRSPFEIKQSILEEVQSLTQSAAHPNGSKRPKKSGAAGSSSSSSDPTLIEKEMPGIENMNALNANMKLEEDVQRHIESGQLQAYEVPLYIMNNGSTTQKISMFQHLHKTIKDFDSKKLTALINGLGESMFVQAPELQCSAPAGLIEVLPLISRDHIVEMFVGYRTMLEVSSLDVRQSWVPFMLECCRYLDAKVLLDKVVPLSIKKCEHSEQPDQRVFACTLMGHMCRRLSADQVISSILTKALAMCQDTNIAVRCEMCTQLGEVARAIGLENAKTRVTAELFELLSDEERLVSRAAFSCLIDLIELFDAPYRREHFFPIIKSYISSPPEEVLSLLIEEFGRFLWKIRSDIQSHEDITLFATFFRQSSQKSDAEVRRMCAFNLPAVVASLPLSAYTSHIHHCTKALSTFFFFDAPYRREHFFPIIKSYISSPPEEVLSLLIEEFGRFLWKIRSDIQSHEDITLFATFFRQSSQKSDAEVRRMCAFNLPAVVASLPLSAYTSHIHHCTKALSTDSHTPVRRAVAGGFHELVTLLGDKAASLLCDTFAVIAQDPSIEVRTMLMKNAPQVLQTFSSQLRTDKERDAFFLALVPAFLSFDQQCPKDWRKSIMLLDVLSKSHEYYNGQVLFEKFVPPLLRHLSESANIIKDQCAELIMTFAASMRVSSNAVEVFHKLYNEFGKSTSCYQRLNYVRLFACACEQFSRKFLKERMLDLILELSRDQVTSIRIAVAKVAPKIRRVLKGVSQPNEQTQLDNFMNALQRLQMDEDELVREAAREGSDIIEQMERDYNRQQLMRSAPPSTEDVVDKKREETEGNLIEAAKDFDKAERRSKLKELLKSEKEREETTAGPRKPGAHVPTKRTSNLTNAPSKPHSSNSLLGSAGKEATTPTGSAHRPVTKLSSTAASRETGPTPTVRLTKR</sequence>
<feature type="region of interest" description="Disordered" evidence="1">
    <location>
        <begin position="18"/>
        <end position="51"/>
    </location>
</feature>
<evidence type="ECO:0000313" key="2">
    <source>
        <dbReference type="EMBL" id="CUG69204.1"/>
    </source>
</evidence>
<proteinExistence type="predicted"/>
<name>A0A0S4J3L0_BODSA</name>
<dbReference type="Gene3D" id="1.25.10.10">
    <property type="entry name" value="Leucine-rich Repeat Variant"/>
    <property type="match status" value="2"/>
</dbReference>
<keyword evidence="3" id="KW-1185">Reference proteome</keyword>
<feature type="compositionally biased region" description="Polar residues" evidence="1">
    <location>
        <begin position="897"/>
        <end position="910"/>
    </location>
</feature>
<dbReference type="AlphaFoldDB" id="A0A0S4J3L0"/>
<organism evidence="2 3">
    <name type="scientific">Bodo saltans</name>
    <name type="common">Flagellated protozoan</name>
    <dbReference type="NCBI Taxonomy" id="75058"/>
    <lineage>
        <taxon>Eukaryota</taxon>
        <taxon>Discoba</taxon>
        <taxon>Euglenozoa</taxon>
        <taxon>Kinetoplastea</taxon>
        <taxon>Metakinetoplastina</taxon>
        <taxon>Eubodonida</taxon>
        <taxon>Bodonidae</taxon>
        <taxon>Bodo</taxon>
    </lineage>
</organism>
<dbReference type="PANTHER" id="PTHR21467:SF0">
    <property type="entry name" value="SERINE_THREONINE-PROTEIN PHOSPHATASE 4 REGULATORY SUBUNIT 4"/>
    <property type="match status" value="1"/>
</dbReference>
<dbReference type="InterPro" id="IPR011989">
    <property type="entry name" value="ARM-like"/>
</dbReference>
<dbReference type="OrthoDB" id="340346at2759"/>
<evidence type="ECO:0008006" key="4">
    <source>
        <dbReference type="Google" id="ProtNLM"/>
    </source>
</evidence>
<evidence type="ECO:0000313" key="3">
    <source>
        <dbReference type="Proteomes" id="UP000051952"/>
    </source>
</evidence>
<feature type="compositionally biased region" description="Low complexity" evidence="1">
    <location>
        <begin position="36"/>
        <end position="46"/>
    </location>
</feature>
<dbReference type="OMA" id="CLIDLVE"/>
<dbReference type="InterPro" id="IPR039918">
    <property type="entry name" value="PPP4R4"/>
</dbReference>
<feature type="compositionally biased region" description="Polar residues" evidence="1">
    <location>
        <begin position="858"/>
        <end position="877"/>
    </location>
</feature>
<feature type="compositionally biased region" description="Basic and acidic residues" evidence="1">
    <location>
        <begin position="835"/>
        <end position="844"/>
    </location>
</feature>
<gene>
    <name evidence="2" type="ORF">BSAL_83300</name>
</gene>
<dbReference type="VEuPathDB" id="TriTrypDB:BSAL_83300"/>
<accession>A0A0S4J3L0</accession>
<feature type="region of interest" description="Disordered" evidence="1">
    <location>
        <begin position="787"/>
        <end position="821"/>
    </location>
</feature>
<dbReference type="EMBL" id="CYKH01000934">
    <property type="protein sequence ID" value="CUG69204.1"/>
    <property type="molecule type" value="Genomic_DNA"/>
</dbReference>
<dbReference type="InterPro" id="IPR016024">
    <property type="entry name" value="ARM-type_fold"/>
</dbReference>
<reference evidence="3" key="1">
    <citation type="submission" date="2015-09" db="EMBL/GenBank/DDBJ databases">
        <authorList>
            <consortium name="Pathogen Informatics"/>
        </authorList>
    </citation>
    <scope>NUCLEOTIDE SEQUENCE [LARGE SCALE GENOMIC DNA]</scope>
    <source>
        <strain evidence="3">Lake Konstanz</strain>
    </source>
</reference>
<feature type="region of interest" description="Disordered" evidence="1">
    <location>
        <begin position="835"/>
        <end position="918"/>
    </location>
</feature>
<dbReference type="SUPFAM" id="SSF48371">
    <property type="entry name" value="ARM repeat"/>
    <property type="match status" value="2"/>
</dbReference>
<dbReference type="PANTHER" id="PTHR21467">
    <property type="entry name" value="PROTEIN PHOSPHATASE 4 REGULATORY SUBUNIT 4 PPP4R4"/>
    <property type="match status" value="1"/>
</dbReference>
<evidence type="ECO:0000256" key="1">
    <source>
        <dbReference type="SAM" id="MobiDB-lite"/>
    </source>
</evidence>
<protein>
    <recommendedName>
        <fullName evidence="4">Serine/threonine-protein phosphatase 4 regulatory subunit 4</fullName>
    </recommendedName>
</protein>
<dbReference type="Proteomes" id="UP000051952">
    <property type="component" value="Unassembled WGS sequence"/>
</dbReference>